<protein>
    <submittedName>
        <fullName evidence="2">Uncharacterized protein</fullName>
    </submittedName>
</protein>
<dbReference type="Proteomes" id="UP001500547">
    <property type="component" value="Unassembled WGS sequence"/>
</dbReference>
<dbReference type="EMBL" id="BAABLD010000008">
    <property type="protein sequence ID" value="GAA5165191.1"/>
    <property type="molecule type" value="Genomic_DNA"/>
</dbReference>
<name>A0ABP9QPG4_9RHOO</name>
<reference evidence="3" key="1">
    <citation type="journal article" date="2019" name="Int. J. Syst. Evol. Microbiol.">
        <title>The Global Catalogue of Microorganisms (GCM) 10K type strain sequencing project: providing services to taxonomists for standard genome sequencing and annotation.</title>
        <authorList>
            <consortium name="The Broad Institute Genomics Platform"/>
            <consortium name="The Broad Institute Genome Sequencing Center for Infectious Disease"/>
            <person name="Wu L."/>
            <person name="Ma J."/>
        </authorList>
    </citation>
    <scope>NUCLEOTIDE SEQUENCE [LARGE SCALE GENOMIC DNA]</scope>
    <source>
        <strain evidence="3">JCM 18715</strain>
    </source>
</reference>
<feature type="compositionally biased region" description="Pro residues" evidence="1">
    <location>
        <begin position="77"/>
        <end position="87"/>
    </location>
</feature>
<proteinExistence type="predicted"/>
<keyword evidence="3" id="KW-1185">Reference proteome</keyword>
<evidence type="ECO:0000256" key="1">
    <source>
        <dbReference type="SAM" id="MobiDB-lite"/>
    </source>
</evidence>
<evidence type="ECO:0000313" key="3">
    <source>
        <dbReference type="Proteomes" id="UP001500547"/>
    </source>
</evidence>
<feature type="region of interest" description="Disordered" evidence="1">
    <location>
        <begin position="36"/>
        <end position="87"/>
    </location>
</feature>
<accession>A0ABP9QPG4</accession>
<feature type="compositionally biased region" description="Low complexity" evidence="1">
    <location>
        <begin position="36"/>
        <end position="49"/>
    </location>
</feature>
<evidence type="ECO:0000313" key="2">
    <source>
        <dbReference type="EMBL" id="GAA5165191.1"/>
    </source>
</evidence>
<sequence length="87" mass="9279">MLHCMKYFDRVLEEAAMIPVGSFADALRWLPRRTGVAPVSPVTPVAPAAQRDASSDPDPQAGLSRRDDAAGSTVAAPPVPPLYKPRP</sequence>
<gene>
    <name evidence="2" type="ORF">GCM10025770_20320</name>
</gene>
<organism evidence="2 3">
    <name type="scientific">Viridibacterium curvum</name>
    <dbReference type="NCBI Taxonomy" id="1101404"/>
    <lineage>
        <taxon>Bacteria</taxon>
        <taxon>Pseudomonadati</taxon>
        <taxon>Pseudomonadota</taxon>
        <taxon>Betaproteobacteria</taxon>
        <taxon>Rhodocyclales</taxon>
        <taxon>Rhodocyclaceae</taxon>
        <taxon>Viridibacterium</taxon>
    </lineage>
</organism>
<comment type="caution">
    <text evidence="2">The sequence shown here is derived from an EMBL/GenBank/DDBJ whole genome shotgun (WGS) entry which is preliminary data.</text>
</comment>
<dbReference type="RefSeq" id="WP_345532825.1">
    <property type="nucleotide sequence ID" value="NZ_BAABLD010000008.1"/>
</dbReference>